<dbReference type="Pfam" id="PF02797">
    <property type="entry name" value="Chal_sti_synt_C"/>
    <property type="match status" value="1"/>
</dbReference>
<proteinExistence type="inferred from homology"/>
<evidence type="ECO:0000256" key="2">
    <source>
        <dbReference type="ARBA" id="ARBA00022679"/>
    </source>
</evidence>
<dbReference type="InterPro" id="IPR001099">
    <property type="entry name" value="Chalcone/stilbene_synt_N"/>
</dbReference>
<feature type="active site" description="Acyl-thioester intermediate" evidence="3">
    <location>
        <position position="150"/>
    </location>
</feature>
<dbReference type="CDD" id="cd00831">
    <property type="entry name" value="CHS_like"/>
    <property type="match status" value="1"/>
</dbReference>
<feature type="domain" description="Chalcone/stilbene synthase C-terminal" evidence="5">
    <location>
        <begin position="234"/>
        <end position="358"/>
    </location>
</feature>
<comment type="similarity">
    <text evidence="1">Belongs to the thiolase-like superfamily. Chalcone/stilbene synthases family.</text>
</comment>
<dbReference type="Proteomes" id="UP000316778">
    <property type="component" value="Unassembled WGS sequence"/>
</dbReference>
<dbReference type="SUPFAM" id="SSF53901">
    <property type="entry name" value="Thiolase-like"/>
    <property type="match status" value="1"/>
</dbReference>
<dbReference type="EMBL" id="VLLG01000003">
    <property type="protein sequence ID" value="TWI89225.1"/>
    <property type="molecule type" value="Genomic_DNA"/>
</dbReference>
<dbReference type="AlphaFoldDB" id="A0A562T6S5"/>
<feature type="domain" description="Chalcone/stilbene synthase N-terminal" evidence="4">
    <location>
        <begin position="2"/>
        <end position="209"/>
    </location>
</feature>
<evidence type="ECO:0000256" key="1">
    <source>
        <dbReference type="ARBA" id="ARBA00005531"/>
    </source>
</evidence>
<dbReference type="Gene3D" id="3.40.47.10">
    <property type="match status" value="2"/>
</dbReference>
<evidence type="ECO:0000259" key="4">
    <source>
        <dbReference type="Pfam" id="PF00195"/>
    </source>
</evidence>
<dbReference type="InterPro" id="IPR011141">
    <property type="entry name" value="Polyketide_synthase_type-III"/>
</dbReference>
<sequence>MAEIISIGTAVPAYCHQQQDILHFMQQAHQLDATDSRKLSFLYHHSGIQTRYSVLADFSLPPEQWSFLSANGHGALSIDDRMAVYKREALPLSLQAIENCLEGLLPATDITHLITVSCTGMSAPGLDLEIIEALQLSPGIFRTSVNFMGCYGAVHALKLGKMICDTDAEARVLIVSTELCTLHFQQHYTPDNAAAALLFADGSAAVLMGNFESDRPTVTVDGFCANVTFKGKQDMAWGISSKGFLMTLSGYVPNLIEEDISGLVQEALQKSNIRQEEISYWCVHPGGRKILDTIAQKLQLDGNALQYARQVLQQYGNMSSPTILFVLKEMMDRVHEGPLPARIFGVAFGPGLTMETFIATVK</sequence>
<protein>
    <submittedName>
        <fullName evidence="6">Putative naringenin-chalcone synthase</fullName>
    </submittedName>
</protein>
<dbReference type="OrthoDB" id="9786288at2"/>
<dbReference type="PANTHER" id="PTHR11877:SF46">
    <property type="entry name" value="TYPE III POLYKETIDE SYNTHASE A"/>
    <property type="match status" value="1"/>
</dbReference>
<dbReference type="RefSeq" id="WP_145715384.1">
    <property type="nucleotide sequence ID" value="NZ_BAAAFY010000001.1"/>
</dbReference>
<dbReference type="InterPro" id="IPR012328">
    <property type="entry name" value="Chalcone/stilbene_synt_C"/>
</dbReference>
<comment type="caution">
    <text evidence="6">The sequence shown here is derived from an EMBL/GenBank/DDBJ whole genome shotgun (WGS) entry which is preliminary data.</text>
</comment>
<evidence type="ECO:0000313" key="6">
    <source>
        <dbReference type="EMBL" id="TWI89225.1"/>
    </source>
</evidence>
<gene>
    <name evidence="6" type="ORF">LX66_3319</name>
</gene>
<dbReference type="Pfam" id="PF00195">
    <property type="entry name" value="Chal_sti_synt_N"/>
    <property type="match status" value="1"/>
</dbReference>
<organism evidence="6 7">
    <name type="scientific">Chitinophaga japonensis</name>
    <name type="common">Flexibacter japonensis</name>
    <dbReference type="NCBI Taxonomy" id="104662"/>
    <lineage>
        <taxon>Bacteria</taxon>
        <taxon>Pseudomonadati</taxon>
        <taxon>Bacteroidota</taxon>
        <taxon>Chitinophagia</taxon>
        <taxon>Chitinophagales</taxon>
        <taxon>Chitinophagaceae</taxon>
        <taxon>Chitinophaga</taxon>
    </lineage>
</organism>
<dbReference type="PIRSF" id="PIRSF000451">
    <property type="entry name" value="PKS_III"/>
    <property type="match status" value="1"/>
</dbReference>
<dbReference type="InterPro" id="IPR016039">
    <property type="entry name" value="Thiolase-like"/>
</dbReference>
<keyword evidence="2" id="KW-0808">Transferase</keyword>
<dbReference type="GO" id="GO:0016747">
    <property type="term" value="F:acyltransferase activity, transferring groups other than amino-acyl groups"/>
    <property type="evidence" value="ECO:0007669"/>
    <property type="project" value="InterPro"/>
</dbReference>
<evidence type="ECO:0000259" key="5">
    <source>
        <dbReference type="Pfam" id="PF02797"/>
    </source>
</evidence>
<evidence type="ECO:0000256" key="3">
    <source>
        <dbReference type="PIRSR" id="PIRSR000451-1"/>
    </source>
</evidence>
<accession>A0A562T6S5</accession>
<evidence type="ECO:0000313" key="7">
    <source>
        <dbReference type="Proteomes" id="UP000316778"/>
    </source>
</evidence>
<dbReference type="PANTHER" id="PTHR11877">
    <property type="entry name" value="HYDROXYMETHYLGLUTARYL-COA SYNTHASE"/>
    <property type="match status" value="1"/>
</dbReference>
<dbReference type="GO" id="GO:0030639">
    <property type="term" value="P:polyketide biosynthetic process"/>
    <property type="evidence" value="ECO:0007669"/>
    <property type="project" value="TreeGrafter"/>
</dbReference>
<name>A0A562T6S5_CHIJA</name>
<keyword evidence="7" id="KW-1185">Reference proteome</keyword>
<reference evidence="6 7" key="1">
    <citation type="journal article" date="2013" name="Stand. Genomic Sci.">
        <title>Genomic Encyclopedia of Type Strains, Phase I: The one thousand microbial genomes (KMG-I) project.</title>
        <authorList>
            <person name="Kyrpides N.C."/>
            <person name="Woyke T."/>
            <person name="Eisen J.A."/>
            <person name="Garrity G."/>
            <person name="Lilburn T.G."/>
            <person name="Beck B.J."/>
            <person name="Whitman W.B."/>
            <person name="Hugenholtz P."/>
            <person name="Klenk H.P."/>
        </authorList>
    </citation>
    <scope>NUCLEOTIDE SEQUENCE [LARGE SCALE GENOMIC DNA]</scope>
    <source>
        <strain evidence="6 7">DSM 13484</strain>
    </source>
</reference>